<dbReference type="Pfam" id="PF02836">
    <property type="entry name" value="Glyco_hydro_2_C"/>
    <property type="match status" value="1"/>
</dbReference>
<dbReference type="PRINTS" id="PR00132">
    <property type="entry name" value="GLHYDRLASE2"/>
</dbReference>
<dbReference type="PANTHER" id="PTHR42732:SF1">
    <property type="entry name" value="BETA-MANNOSIDASE"/>
    <property type="match status" value="1"/>
</dbReference>
<dbReference type="Pfam" id="PF00703">
    <property type="entry name" value="Glyco_hydro_2"/>
    <property type="match status" value="1"/>
</dbReference>
<evidence type="ECO:0000259" key="7">
    <source>
        <dbReference type="Pfam" id="PF00703"/>
    </source>
</evidence>
<proteinExistence type="inferred from homology"/>
<evidence type="ECO:0000256" key="2">
    <source>
        <dbReference type="ARBA" id="ARBA00022729"/>
    </source>
</evidence>
<keyword evidence="3" id="KW-0378">Hydrolase</keyword>
<dbReference type="KEGG" id="sphe:GFH32_12385"/>
<accession>A0A5Q0QAX3</accession>
<dbReference type="InterPro" id="IPR017853">
    <property type="entry name" value="GH"/>
</dbReference>
<dbReference type="InterPro" id="IPR006103">
    <property type="entry name" value="Glyco_hydro_2_cat"/>
</dbReference>
<name>A0A5Q0QAX3_9SPHI</name>
<evidence type="ECO:0000313" key="11">
    <source>
        <dbReference type="EMBL" id="QGA27065.1"/>
    </source>
</evidence>
<dbReference type="Pfam" id="PF05426">
    <property type="entry name" value="Alginate_lyase"/>
    <property type="match status" value="1"/>
</dbReference>
<keyword evidence="2" id="KW-0732">Signal</keyword>
<dbReference type="Gene3D" id="2.60.40.10">
    <property type="entry name" value="Immunoglobulins"/>
    <property type="match status" value="2"/>
</dbReference>
<evidence type="ECO:0000256" key="6">
    <source>
        <dbReference type="SAM" id="MobiDB-lite"/>
    </source>
</evidence>
<organism evidence="11 12">
    <name type="scientific">Sphingobacterium zhuxiongii</name>
    <dbReference type="NCBI Taxonomy" id="2662364"/>
    <lineage>
        <taxon>Bacteria</taxon>
        <taxon>Pseudomonadati</taxon>
        <taxon>Bacteroidota</taxon>
        <taxon>Sphingobacteriia</taxon>
        <taxon>Sphingobacteriales</taxon>
        <taxon>Sphingobacteriaceae</taxon>
        <taxon>Sphingobacterium</taxon>
    </lineage>
</organism>
<dbReference type="Gene3D" id="3.20.20.80">
    <property type="entry name" value="Glycosidases"/>
    <property type="match status" value="1"/>
</dbReference>
<dbReference type="InterPro" id="IPR013783">
    <property type="entry name" value="Ig-like_fold"/>
</dbReference>
<dbReference type="InterPro" id="IPR006101">
    <property type="entry name" value="Glyco_hydro_2"/>
</dbReference>
<dbReference type="InterPro" id="IPR032311">
    <property type="entry name" value="DUF4982"/>
</dbReference>
<dbReference type="Pfam" id="PF16355">
    <property type="entry name" value="DUF4982"/>
    <property type="match status" value="1"/>
</dbReference>
<sequence length="1191" mass="135707">MLRKIYHTIFLLLGLSFIGSLQAQTSQRLINDWEFLRSDLGGIWEGIRPVPNGAPESVPIWSKVQLPHTYNASDAVNPHENYYQGPAWYRTQLYLENPYADGRMLLHFEGSGQKTKVYVFDQLVQEHVGGYDEWYADITDAVAKFKASPDAKRFKGKVPVLIRTDNSRDLEMIPSDLSDFTLFGGLYRYVNLVYTPKLSVQHVFSDIALQPNLKGATVALKGRLFNPAKLTEATLQTKIYDPRGKQILIKQQTISIAADGNFSLASFQVAKPMLWSPDQPNLYRVELAAIAGKDTAVLKQQIGFRSFEFVASGPFKLNGERLLLRGTHRHEDHAAVGQAMTEAQIWDEMRLMKDMGVNFIRLGHYQQSRIVLEACDQLGILVWEEIPWCRGGLGGPVYKEQARRMLTNMIEQHYNHPSIIIWGLGNENDWPGDFNEFDQQKIRAFMSELHQLSHKLDDSRKTAIRRCDFCKDIVDVYSPSIWAGWYRGVYTDYKTASKTEFDRVNHFLHVEWGGDSHARRHSETPDEGLSEVMRSTSADERAGDASLFGGPARVSKDGDWSESYIVNLIDWHLKEQETMPWLTGTAYWPFKDFTTPVRPENPVPYMNQKGVVERNLNKKESFYVFQSYWTEEPMVRIYGHSWPTRWGEEGQERMVKVYSNVEEVELFHNGISLGKKKRNSQDFPAAGLRWMVKFKKGENNFKAIAKKGKLQIEDQITQHYQTEKWGKSASISLAAIETKGDTVLLEAKFLDAKGIPVLDSREYLEFASAGDGFLIIDQGTSDGSSRLQAYNGRALIRFVRTGKNGVVSVKGDQIGSTVLPIEGNTVNVKDQVIERLKTQVIQDAEKALKAPIKTISSITSERSLGTKNDFYSEGDYWWPNPANPDGPYIRKDGMSNPENFVAHRELLMGFGDIVSDLVSGWLLTKDHRYAKQAIAHAKAWFMDKNTHMNPSMNYAQAIKGVASGRGIGLIDGIHLIEVARSMEHLKTAGELNATEQQAINEWFASYLQWMNTHPYGLEEKATKNNHASCWLLQAAAFARYTENQAILDSCVHRFQEVILPNQMADNGSFPLELARTKPYGYSLFNLDIFAGITRILQKHSPNIARLTADGKNLEKGIDFMYPYIVDKAKWSYPQDVMYWDNWPIAHSFLLFGAQDYQREDLLAAWMKLPLNYSELEVRRNSPMRHPLLWIL</sequence>
<dbReference type="InterPro" id="IPR006102">
    <property type="entry name" value="Ig-like_GH2"/>
</dbReference>
<comment type="similarity">
    <text evidence="1">Belongs to the glycosyl hydrolase 2 family.</text>
</comment>
<reference evidence="11 12" key="1">
    <citation type="submission" date="2019-10" db="EMBL/GenBank/DDBJ databases">
        <authorList>
            <person name="Dong K."/>
        </authorList>
    </citation>
    <scope>NUCLEOTIDE SEQUENCE [LARGE SCALE GENOMIC DNA]</scope>
    <source>
        <strain evidence="12">dk4302</strain>
    </source>
</reference>
<feature type="region of interest" description="Disordered" evidence="6">
    <location>
        <begin position="516"/>
        <end position="550"/>
    </location>
</feature>
<dbReference type="SUPFAM" id="SSF49303">
    <property type="entry name" value="beta-Galactosidase/glucuronidase domain"/>
    <property type="match status" value="1"/>
</dbReference>
<dbReference type="PANTHER" id="PTHR42732">
    <property type="entry name" value="BETA-GALACTOSIDASE"/>
    <property type="match status" value="1"/>
</dbReference>
<evidence type="ECO:0000256" key="4">
    <source>
        <dbReference type="ARBA" id="ARBA00023239"/>
    </source>
</evidence>
<dbReference type="Proteomes" id="UP000326921">
    <property type="component" value="Chromosome"/>
</dbReference>
<dbReference type="InterPro" id="IPR036156">
    <property type="entry name" value="Beta-gal/glucu_dom_sf"/>
</dbReference>
<dbReference type="Gene3D" id="1.50.10.100">
    <property type="entry name" value="Chondroitin AC/alginate lyase"/>
    <property type="match status" value="1"/>
</dbReference>
<dbReference type="GO" id="GO:0004553">
    <property type="term" value="F:hydrolase activity, hydrolyzing O-glycosyl compounds"/>
    <property type="evidence" value="ECO:0007669"/>
    <property type="project" value="InterPro"/>
</dbReference>
<dbReference type="GO" id="GO:0016829">
    <property type="term" value="F:lyase activity"/>
    <property type="evidence" value="ECO:0007669"/>
    <property type="project" value="UniProtKB-KW"/>
</dbReference>
<dbReference type="SUPFAM" id="SSF49785">
    <property type="entry name" value="Galactose-binding domain-like"/>
    <property type="match status" value="1"/>
</dbReference>
<dbReference type="SUPFAM" id="SSF48230">
    <property type="entry name" value="Chondroitin AC/alginate lyase"/>
    <property type="match status" value="1"/>
</dbReference>
<evidence type="ECO:0000259" key="8">
    <source>
        <dbReference type="Pfam" id="PF02836"/>
    </source>
</evidence>
<evidence type="ECO:0000259" key="10">
    <source>
        <dbReference type="Pfam" id="PF16355"/>
    </source>
</evidence>
<protein>
    <submittedName>
        <fullName evidence="11">DUF4982 domain-containing protein</fullName>
    </submittedName>
</protein>
<dbReference type="GO" id="GO:0005975">
    <property type="term" value="P:carbohydrate metabolic process"/>
    <property type="evidence" value="ECO:0007669"/>
    <property type="project" value="InterPro"/>
</dbReference>
<feature type="domain" description="Glycoside hydrolase family 2 catalytic" evidence="8">
    <location>
        <begin position="312"/>
        <end position="488"/>
    </location>
</feature>
<evidence type="ECO:0000256" key="1">
    <source>
        <dbReference type="ARBA" id="ARBA00007401"/>
    </source>
</evidence>
<evidence type="ECO:0000259" key="9">
    <source>
        <dbReference type="Pfam" id="PF05426"/>
    </source>
</evidence>
<dbReference type="InterPro" id="IPR008979">
    <property type="entry name" value="Galactose-bd-like_sf"/>
</dbReference>
<evidence type="ECO:0000313" key="12">
    <source>
        <dbReference type="Proteomes" id="UP000326921"/>
    </source>
</evidence>
<dbReference type="GO" id="GO:0042597">
    <property type="term" value="C:periplasmic space"/>
    <property type="evidence" value="ECO:0007669"/>
    <property type="project" value="InterPro"/>
</dbReference>
<feature type="domain" description="DUF4982" evidence="10">
    <location>
        <begin position="650"/>
        <end position="709"/>
    </location>
</feature>
<dbReference type="SUPFAM" id="SSF51445">
    <property type="entry name" value="(Trans)glycosidases"/>
    <property type="match status" value="1"/>
</dbReference>
<dbReference type="AlphaFoldDB" id="A0A5Q0QAX3"/>
<keyword evidence="5" id="KW-0326">Glycosidase</keyword>
<keyword evidence="12" id="KW-1185">Reference proteome</keyword>
<dbReference type="InterPro" id="IPR008397">
    <property type="entry name" value="Alginate_lyase_dom"/>
</dbReference>
<feature type="domain" description="Alginate lyase" evidence="9">
    <location>
        <begin position="860"/>
        <end position="1130"/>
    </location>
</feature>
<evidence type="ECO:0000256" key="3">
    <source>
        <dbReference type="ARBA" id="ARBA00022801"/>
    </source>
</evidence>
<feature type="domain" description="Glycoside hydrolase family 2 immunoglobulin-like beta-sandwich" evidence="7">
    <location>
        <begin position="203"/>
        <end position="305"/>
    </location>
</feature>
<keyword evidence="4" id="KW-0456">Lyase</keyword>
<dbReference type="EMBL" id="CP045652">
    <property type="protein sequence ID" value="QGA27065.1"/>
    <property type="molecule type" value="Genomic_DNA"/>
</dbReference>
<dbReference type="Gene3D" id="2.60.120.260">
    <property type="entry name" value="Galactose-binding domain-like"/>
    <property type="match status" value="1"/>
</dbReference>
<dbReference type="RefSeq" id="WP_153511907.1">
    <property type="nucleotide sequence ID" value="NZ_CP045652.1"/>
</dbReference>
<gene>
    <name evidence="11" type="ORF">GFH32_12385</name>
</gene>
<dbReference type="InterPro" id="IPR008929">
    <property type="entry name" value="Chondroitin_lyas"/>
</dbReference>
<evidence type="ECO:0000256" key="5">
    <source>
        <dbReference type="ARBA" id="ARBA00023295"/>
    </source>
</evidence>
<dbReference type="InterPro" id="IPR051913">
    <property type="entry name" value="GH2_Domain-Containing"/>
</dbReference>